<dbReference type="CDD" id="cd06580">
    <property type="entry name" value="TM_PBP1_transp_TpRbsC_like"/>
    <property type="match status" value="1"/>
</dbReference>
<comment type="subcellular location">
    <subcellularLocation>
        <location evidence="1">Cell membrane</location>
        <topology evidence="1">Multi-pass membrane protein</topology>
    </subcellularLocation>
</comment>
<feature type="transmembrane region" description="Helical" evidence="7">
    <location>
        <begin position="138"/>
        <end position="158"/>
    </location>
</feature>
<dbReference type="Pfam" id="PF02653">
    <property type="entry name" value="BPD_transp_2"/>
    <property type="match status" value="1"/>
</dbReference>
<dbReference type="GO" id="GO:0022857">
    <property type="term" value="F:transmembrane transporter activity"/>
    <property type="evidence" value="ECO:0007669"/>
    <property type="project" value="InterPro"/>
</dbReference>
<dbReference type="PANTHER" id="PTHR47089">
    <property type="entry name" value="ABC TRANSPORTER, PERMEASE PROTEIN"/>
    <property type="match status" value="1"/>
</dbReference>
<feature type="transmembrane region" description="Helical" evidence="7">
    <location>
        <begin position="170"/>
        <end position="188"/>
    </location>
</feature>
<evidence type="ECO:0000256" key="3">
    <source>
        <dbReference type="ARBA" id="ARBA00022692"/>
    </source>
</evidence>
<dbReference type="AlphaFoldDB" id="A0A6N6MNI1"/>
<feature type="transmembrane region" description="Helical" evidence="7">
    <location>
        <begin position="40"/>
        <end position="61"/>
    </location>
</feature>
<feature type="region of interest" description="Disordered" evidence="6">
    <location>
        <begin position="1"/>
        <end position="23"/>
    </location>
</feature>
<keyword evidence="5 7" id="KW-0472">Membrane</keyword>
<evidence type="ECO:0000256" key="4">
    <source>
        <dbReference type="ARBA" id="ARBA00022989"/>
    </source>
</evidence>
<evidence type="ECO:0000256" key="6">
    <source>
        <dbReference type="SAM" id="MobiDB-lite"/>
    </source>
</evidence>
<dbReference type="PANTHER" id="PTHR47089:SF1">
    <property type="entry name" value="GUANOSINE ABC TRANSPORTER PERMEASE PROTEIN NUPP"/>
    <property type="match status" value="1"/>
</dbReference>
<dbReference type="Proteomes" id="UP000441523">
    <property type="component" value="Unassembled WGS sequence"/>
</dbReference>
<evidence type="ECO:0000256" key="7">
    <source>
        <dbReference type="SAM" id="Phobius"/>
    </source>
</evidence>
<feature type="transmembrane region" description="Helical" evidence="7">
    <location>
        <begin position="318"/>
        <end position="337"/>
    </location>
</feature>
<dbReference type="GO" id="GO:0005886">
    <property type="term" value="C:plasma membrane"/>
    <property type="evidence" value="ECO:0007669"/>
    <property type="project" value="UniProtKB-SubCell"/>
</dbReference>
<keyword evidence="2" id="KW-1003">Cell membrane</keyword>
<feature type="transmembrane region" description="Helical" evidence="7">
    <location>
        <begin position="93"/>
        <end position="126"/>
    </location>
</feature>
<organism evidence="8 9">
    <name type="scientific">Methylobacterium planeticum</name>
    <dbReference type="NCBI Taxonomy" id="2615211"/>
    <lineage>
        <taxon>Bacteria</taxon>
        <taxon>Pseudomonadati</taxon>
        <taxon>Pseudomonadota</taxon>
        <taxon>Alphaproteobacteria</taxon>
        <taxon>Hyphomicrobiales</taxon>
        <taxon>Methylobacteriaceae</taxon>
        <taxon>Methylobacterium</taxon>
    </lineage>
</organism>
<keyword evidence="3 7" id="KW-0812">Transmembrane</keyword>
<comment type="caution">
    <text evidence="8">The sequence shown here is derived from an EMBL/GenBank/DDBJ whole genome shotgun (WGS) entry which is preliminary data.</text>
</comment>
<evidence type="ECO:0000313" key="8">
    <source>
        <dbReference type="EMBL" id="KAB1072428.1"/>
    </source>
</evidence>
<proteinExistence type="predicted"/>
<evidence type="ECO:0000256" key="5">
    <source>
        <dbReference type="ARBA" id="ARBA00023136"/>
    </source>
</evidence>
<dbReference type="InterPro" id="IPR001851">
    <property type="entry name" value="ABC_transp_permease"/>
</dbReference>
<dbReference type="EMBL" id="VZZJ01000013">
    <property type="protein sequence ID" value="KAB1072428.1"/>
    <property type="molecule type" value="Genomic_DNA"/>
</dbReference>
<evidence type="ECO:0000256" key="2">
    <source>
        <dbReference type="ARBA" id="ARBA00022475"/>
    </source>
</evidence>
<name>A0A6N6MNI1_9HYPH</name>
<accession>A0A6N6MNI1</accession>
<reference evidence="8 9" key="1">
    <citation type="submission" date="2019-09" db="EMBL/GenBank/DDBJ databases">
        <title>YIM 132548 draft genome.</title>
        <authorList>
            <person name="Jiang L."/>
        </authorList>
    </citation>
    <scope>NUCLEOTIDE SEQUENCE [LARGE SCALE GENOMIC DNA]</scope>
    <source>
        <strain evidence="8 9">YIM 132548</strain>
    </source>
</reference>
<feature type="transmembrane region" description="Helical" evidence="7">
    <location>
        <begin position="294"/>
        <end position="313"/>
    </location>
</feature>
<evidence type="ECO:0000313" key="9">
    <source>
        <dbReference type="Proteomes" id="UP000441523"/>
    </source>
</evidence>
<keyword evidence="9" id="KW-1185">Reference proteome</keyword>
<feature type="transmembrane region" description="Helical" evidence="7">
    <location>
        <begin position="267"/>
        <end position="288"/>
    </location>
</feature>
<sequence>MVADTAPHTAPQAASRGSEPANPPAALQVRAWLARRSEAVAIPLAAVAAGFLLFSLFLLALGKSPLGFLDIVWRGGFGSPFALQNSLQRAAPLLFAALCVALPARLGLVVIGGEGAIVLGGVAAAAASQPLAGAPPLLAIPLMALAAAAAGAVWIGAVGALRAYRGVNETIASLLMSYIAIALSNHLIEGLLRDPQSLNKPSTRPIGEAFAVGPMPGMDVHWGLGIGILACLAAYLLTERTTIGFAARIAGGNVRAARIQGLPVGRLVTTFTALGGACAALAGFFEVAAVHSNANASLVAGFGYTGILVAFLARQNPLAILPVAFLLGGIEASSGLIQRRMQLPDATVLVLEGILFLAVLLSETLYGRFRVFSPHLWAGKRAAAGVPATVQA</sequence>
<feature type="transmembrane region" description="Helical" evidence="7">
    <location>
        <begin position="349"/>
        <end position="366"/>
    </location>
</feature>
<evidence type="ECO:0000256" key="1">
    <source>
        <dbReference type="ARBA" id="ARBA00004651"/>
    </source>
</evidence>
<gene>
    <name evidence="8" type="ORF">F6X51_15650</name>
</gene>
<feature type="transmembrane region" description="Helical" evidence="7">
    <location>
        <begin position="220"/>
        <end position="238"/>
    </location>
</feature>
<protein>
    <submittedName>
        <fullName evidence="8">ABC transporter permease</fullName>
    </submittedName>
</protein>
<dbReference type="RefSeq" id="WP_150964620.1">
    <property type="nucleotide sequence ID" value="NZ_VZZJ01000013.1"/>
</dbReference>
<keyword evidence="4 7" id="KW-1133">Transmembrane helix</keyword>